<evidence type="ECO:0000313" key="9">
    <source>
        <dbReference type="EMBL" id="AJI23135.1"/>
    </source>
</evidence>
<dbReference type="GO" id="GO:0016887">
    <property type="term" value="F:ATP hydrolysis activity"/>
    <property type="evidence" value="ECO:0007669"/>
    <property type="project" value="InterPro"/>
</dbReference>
<dbReference type="PROSITE" id="PS00211">
    <property type="entry name" value="ABC_TRANSPORTER_1"/>
    <property type="match status" value="1"/>
</dbReference>
<dbReference type="Gene3D" id="1.20.1560.10">
    <property type="entry name" value="ABC transporter type 1, transmembrane domain"/>
    <property type="match status" value="1"/>
</dbReference>
<dbReference type="InterPro" id="IPR027417">
    <property type="entry name" value="P-loop_NTPase"/>
</dbReference>
<dbReference type="Proteomes" id="UP000031829">
    <property type="component" value="Chromosome"/>
</dbReference>
<keyword evidence="6 8" id="KW-1133">Transmembrane helix</keyword>
<feature type="transmembrane region" description="Helical" evidence="8">
    <location>
        <begin position="59"/>
        <end position="79"/>
    </location>
</feature>
<evidence type="ECO:0000256" key="5">
    <source>
        <dbReference type="ARBA" id="ARBA00022840"/>
    </source>
</evidence>
<dbReference type="GeneID" id="93644479"/>
<protein>
    <submittedName>
        <fullName evidence="9">ABC transporter family protein</fullName>
    </submittedName>
</protein>
<dbReference type="GO" id="GO:0015421">
    <property type="term" value="F:ABC-type oligopeptide transporter activity"/>
    <property type="evidence" value="ECO:0007669"/>
    <property type="project" value="TreeGrafter"/>
</dbReference>
<feature type="transmembrane region" description="Helical" evidence="8">
    <location>
        <begin position="136"/>
        <end position="159"/>
    </location>
</feature>
<dbReference type="SUPFAM" id="SSF90123">
    <property type="entry name" value="ABC transporter transmembrane region"/>
    <property type="match status" value="1"/>
</dbReference>
<evidence type="ECO:0000256" key="1">
    <source>
        <dbReference type="ARBA" id="ARBA00004651"/>
    </source>
</evidence>
<evidence type="ECO:0000256" key="8">
    <source>
        <dbReference type="SAM" id="Phobius"/>
    </source>
</evidence>
<dbReference type="PROSITE" id="PS50929">
    <property type="entry name" value="ABC_TM1F"/>
    <property type="match status" value="1"/>
</dbReference>
<dbReference type="CDD" id="cd03254">
    <property type="entry name" value="ABCC_Glucan_exporter_like"/>
    <property type="match status" value="1"/>
</dbReference>
<comment type="subcellular location">
    <subcellularLocation>
        <location evidence="1">Cell membrane</location>
        <topology evidence="1">Multi-pass membrane protein</topology>
    </subcellularLocation>
</comment>
<dbReference type="InterPro" id="IPR003439">
    <property type="entry name" value="ABC_transporter-like_ATP-bd"/>
</dbReference>
<evidence type="ECO:0000313" key="10">
    <source>
        <dbReference type="Proteomes" id="UP000031829"/>
    </source>
</evidence>
<dbReference type="SUPFAM" id="SSF52540">
    <property type="entry name" value="P-loop containing nucleoside triphosphate hydrolases"/>
    <property type="match status" value="1"/>
</dbReference>
<name>A0A0B6ADZ8_PRIM2</name>
<dbReference type="InterPro" id="IPR036640">
    <property type="entry name" value="ABC1_TM_sf"/>
</dbReference>
<keyword evidence="2" id="KW-0813">Transport</keyword>
<dbReference type="EMBL" id="CP009920">
    <property type="protein sequence ID" value="AJI23135.1"/>
    <property type="molecule type" value="Genomic_DNA"/>
</dbReference>
<dbReference type="AlphaFoldDB" id="A0A0B6ADZ8"/>
<dbReference type="Pfam" id="PF00664">
    <property type="entry name" value="ABC_membrane"/>
    <property type="match status" value="1"/>
</dbReference>
<evidence type="ECO:0000256" key="3">
    <source>
        <dbReference type="ARBA" id="ARBA00022692"/>
    </source>
</evidence>
<dbReference type="InterPro" id="IPR039421">
    <property type="entry name" value="Type_1_exporter"/>
</dbReference>
<dbReference type="GO" id="GO:0005524">
    <property type="term" value="F:ATP binding"/>
    <property type="evidence" value="ECO:0007669"/>
    <property type="project" value="UniProtKB-KW"/>
</dbReference>
<dbReference type="SMART" id="SM00382">
    <property type="entry name" value="AAA"/>
    <property type="match status" value="1"/>
</dbReference>
<dbReference type="Gene3D" id="3.40.50.300">
    <property type="entry name" value="P-loop containing nucleotide triphosphate hydrolases"/>
    <property type="match status" value="1"/>
</dbReference>
<evidence type="ECO:0000256" key="4">
    <source>
        <dbReference type="ARBA" id="ARBA00022741"/>
    </source>
</evidence>
<dbReference type="CDD" id="cd18544">
    <property type="entry name" value="ABC_6TM_TmrA_like"/>
    <property type="match status" value="1"/>
</dbReference>
<dbReference type="Pfam" id="PF00005">
    <property type="entry name" value="ABC_tran"/>
    <property type="match status" value="1"/>
</dbReference>
<proteinExistence type="predicted"/>
<dbReference type="RefSeq" id="WP_034649304.1">
    <property type="nucleotide sequence ID" value="NZ_BCVB01000001.1"/>
</dbReference>
<feature type="transmembrane region" description="Helical" evidence="8">
    <location>
        <begin position="248"/>
        <end position="271"/>
    </location>
</feature>
<keyword evidence="7 8" id="KW-0472">Membrane</keyword>
<dbReference type="PROSITE" id="PS50893">
    <property type="entry name" value="ABC_TRANSPORTER_2"/>
    <property type="match status" value="1"/>
</dbReference>
<dbReference type="HOGENOM" id="CLU_000604_84_3_9"/>
<dbReference type="InterPro" id="IPR017871">
    <property type="entry name" value="ABC_transporter-like_CS"/>
</dbReference>
<gene>
    <name evidence="9" type="ORF">BG04_1003</name>
</gene>
<feature type="transmembrane region" description="Helical" evidence="8">
    <location>
        <begin position="165"/>
        <end position="183"/>
    </location>
</feature>
<accession>A0A0B6ADZ8</accession>
<dbReference type="PANTHER" id="PTHR43394">
    <property type="entry name" value="ATP-DEPENDENT PERMEASE MDL1, MITOCHONDRIAL"/>
    <property type="match status" value="1"/>
</dbReference>
<organism evidence="9 10">
    <name type="scientific">Priestia megaterium (strain ATCC 14581 / DSM 32 / CCUG 1817 / JCM 2506 / NBRC 15308 / NCIMB 9376 / NCTC 10342 / NRRL B-14308 / VKM B-512 / Ford 19)</name>
    <name type="common">Bacillus megaterium</name>
    <dbReference type="NCBI Taxonomy" id="1348623"/>
    <lineage>
        <taxon>Bacteria</taxon>
        <taxon>Bacillati</taxon>
        <taxon>Bacillota</taxon>
        <taxon>Bacilli</taxon>
        <taxon>Bacillales</taxon>
        <taxon>Bacillaceae</taxon>
        <taxon>Priestia</taxon>
    </lineage>
</organism>
<reference evidence="9 10" key="1">
    <citation type="journal article" date="2015" name="Genome Announc.">
        <title>Complete genome sequences for 35 biothreat assay-relevant bacillus species.</title>
        <authorList>
            <person name="Johnson S.L."/>
            <person name="Daligault H.E."/>
            <person name="Davenport K.W."/>
            <person name="Jaissle J."/>
            <person name="Frey K.G."/>
            <person name="Ladner J.T."/>
            <person name="Broomall S.M."/>
            <person name="Bishop-Lilly K.A."/>
            <person name="Bruce D.C."/>
            <person name="Gibbons H.S."/>
            <person name="Coyne S.R."/>
            <person name="Lo C.C."/>
            <person name="Meincke L."/>
            <person name="Munk A.C."/>
            <person name="Koroleva G.I."/>
            <person name="Rosenzweig C.N."/>
            <person name="Palacios G.F."/>
            <person name="Redden C.L."/>
            <person name="Minogue T.D."/>
            <person name="Chain P.S."/>
        </authorList>
    </citation>
    <scope>NUCLEOTIDE SEQUENCE [LARGE SCALE GENOMIC DNA]</scope>
    <source>
        <strain evidence="10">ATCC 14581 / DSM 32 / JCM 2506 / NBRC 15308 / NCIMB 9376 / NCTC 10342 / NRRL B-14308 / VKM B-512</strain>
    </source>
</reference>
<dbReference type="PANTHER" id="PTHR43394:SF1">
    <property type="entry name" value="ATP-BINDING CASSETTE SUB-FAMILY B MEMBER 10, MITOCHONDRIAL"/>
    <property type="match status" value="1"/>
</dbReference>
<evidence type="ECO:0000256" key="2">
    <source>
        <dbReference type="ARBA" id="ARBA00022448"/>
    </source>
</evidence>
<dbReference type="FunFam" id="3.40.50.300:FF:000287">
    <property type="entry name" value="Multidrug ABC transporter ATP-binding protein"/>
    <property type="match status" value="1"/>
</dbReference>
<dbReference type="InterPro" id="IPR003593">
    <property type="entry name" value="AAA+_ATPase"/>
</dbReference>
<dbReference type="GO" id="GO:0005886">
    <property type="term" value="C:plasma membrane"/>
    <property type="evidence" value="ECO:0007669"/>
    <property type="project" value="UniProtKB-SubCell"/>
</dbReference>
<dbReference type="InterPro" id="IPR011527">
    <property type="entry name" value="ABC1_TM_dom"/>
</dbReference>
<evidence type="ECO:0000256" key="6">
    <source>
        <dbReference type="ARBA" id="ARBA00022989"/>
    </source>
</evidence>
<sequence>MKIEHSSVHKRLFRYTIPHKKSFFLAFTLLLIATAADLLGPILIKIFIDDYLTPKYLPLQPLVWLASSYLLLQLLKIVVQYFQLLQFQKIALQIIQQIRIDVFSHVHRLALRFFDNTPTGSLVSRITNDTEAMKEMFVEVIAVFIQNGVFLVGIFIAMFMLDMKLAFYCLVLLPFIWGLMKLYQHYSAIYYGQLREKLSQLNAKLHESLQGMSIIQLFRQEKRLRSEFEEINDEHYKAGMRNIKLDGLLLRPAVEILYILAVILVLSYFGISVADSPVKIGVLYAFINYLDRFFEPVNEMMQRLSMYQQAMVSASRVFDLMDEKEKNPVMTGEQKQGVQKGTVEFRNVTFSYDGVRDVLSDISFTVNEGETVALVGHTGSGKSSIINLLMRFYEQQKGDILIDNKPLSSFSNKQLRDEVGLVLQDAFLFADTVKRNITLHEDHFSDEQVKAAAEFVQAHAFIEALPNKYNEVLVERGSTLSSGQRQLLAFARTVIRNPKILILDEATAHIDTQTEEAIQEVLRDMGKGRTTIAIAHRLSTIQHADCILVLHKGKIVEKGTHTELLNKGGLYYNMYQLQHSEKEENFSKETGVKEIYTELIE</sequence>
<keyword evidence="5" id="KW-0067">ATP-binding</keyword>
<evidence type="ECO:0000256" key="7">
    <source>
        <dbReference type="ARBA" id="ARBA00023136"/>
    </source>
</evidence>
<keyword evidence="4" id="KW-0547">Nucleotide-binding</keyword>
<dbReference type="KEGG" id="bmeg:BG04_1003"/>
<keyword evidence="3 8" id="KW-0812">Transmembrane</keyword>